<dbReference type="EMBL" id="CP012661">
    <property type="protein sequence ID" value="AMY67460.1"/>
    <property type="molecule type" value="Genomic_DNA"/>
</dbReference>
<name>A0A159Z0Q3_9RHOB</name>
<dbReference type="STRING" id="1335048.AKL17_0198"/>
<reference evidence="1 2" key="1">
    <citation type="submission" date="2015-09" db="EMBL/GenBank/DDBJ databases">
        <title>Complete genome sequence of Defluviimonas alba cai42t isolated from an oilfield in Xinjiang.</title>
        <authorList>
            <person name="Geng S."/>
            <person name="Pan X."/>
            <person name="Wu X."/>
        </authorList>
    </citation>
    <scope>NUCLEOTIDE SEQUENCE [LARGE SCALE GENOMIC DNA]</scope>
    <source>
        <strain evidence="2">cai42</strain>
    </source>
</reference>
<accession>A0A159Z0Q3</accession>
<dbReference type="PATRIC" id="fig|1335048.3.peg.208"/>
<dbReference type="Proteomes" id="UP000076128">
    <property type="component" value="Chromosome"/>
</dbReference>
<gene>
    <name evidence="1" type="ORF">AKL17_0198</name>
</gene>
<proteinExistence type="predicted"/>
<evidence type="ECO:0000313" key="2">
    <source>
        <dbReference type="Proteomes" id="UP000076128"/>
    </source>
</evidence>
<organism evidence="1 2">
    <name type="scientific">Frigidibacter mobilis</name>
    <dbReference type="NCBI Taxonomy" id="1335048"/>
    <lineage>
        <taxon>Bacteria</taxon>
        <taxon>Pseudomonadati</taxon>
        <taxon>Pseudomonadota</taxon>
        <taxon>Alphaproteobacteria</taxon>
        <taxon>Rhodobacterales</taxon>
        <taxon>Paracoccaceae</taxon>
        <taxon>Frigidibacter</taxon>
    </lineage>
</organism>
<keyword evidence="2" id="KW-1185">Reference proteome</keyword>
<dbReference type="KEGG" id="daa:AKL17_0198"/>
<dbReference type="AlphaFoldDB" id="A0A159Z0Q3"/>
<protein>
    <submittedName>
        <fullName evidence="1">LysR family transcriptional regulator</fullName>
    </submittedName>
</protein>
<evidence type="ECO:0000313" key="1">
    <source>
        <dbReference type="EMBL" id="AMY67460.1"/>
    </source>
</evidence>
<dbReference type="RefSeq" id="WP_236937970.1">
    <property type="nucleotide sequence ID" value="NZ_CP012661.1"/>
</dbReference>
<dbReference type="Gene3D" id="3.40.190.10">
    <property type="entry name" value="Periplasmic binding protein-like II"/>
    <property type="match status" value="1"/>
</dbReference>
<sequence>MPCLTDTAWAQDWEIWARHVMPGAGFTPKGPVFSLYALAVEEAVNGAGVLIGHEALVAGHLASGALVAPFGIRLALPRALMLWSARTLSPRSPAARVAAMLAGQPA</sequence>